<dbReference type="AlphaFoldDB" id="A0A934N1T5"/>
<evidence type="ECO:0000256" key="3">
    <source>
        <dbReference type="ARBA" id="ARBA00029447"/>
    </source>
</evidence>
<evidence type="ECO:0000256" key="2">
    <source>
        <dbReference type="ARBA" id="ARBA00023224"/>
    </source>
</evidence>
<evidence type="ECO:0000313" key="9">
    <source>
        <dbReference type="Proteomes" id="UP000628710"/>
    </source>
</evidence>
<dbReference type="GO" id="GO:0007165">
    <property type="term" value="P:signal transduction"/>
    <property type="evidence" value="ECO:0007669"/>
    <property type="project" value="UniProtKB-KW"/>
</dbReference>
<evidence type="ECO:0000256" key="4">
    <source>
        <dbReference type="PROSITE-ProRule" id="PRU00284"/>
    </source>
</evidence>
<dbReference type="SMART" id="SM00283">
    <property type="entry name" value="MA"/>
    <property type="match status" value="1"/>
</dbReference>
<dbReference type="FunFam" id="1.10.287.950:FF:000001">
    <property type="entry name" value="Methyl-accepting chemotaxis sensory transducer"/>
    <property type="match status" value="1"/>
</dbReference>
<feature type="domain" description="HAMP" evidence="7">
    <location>
        <begin position="443"/>
        <end position="497"/>
    </location>
</feature>
<proteinExistence type="inferred from homology"/>
<dbReference type="Pfam" id="PF00672">
    <property type="entry name" value="HAMP"/>
    <property type="match status" value="1"/>
</dbReference>
<dbReference type="InterPro" id="IPR003660">
    <property type="entry name" value="HAMP_dom"/>
</dbReference>
<dbReference type="Gene3D" id="1.10.287.950">
    <property type="entry name" value="Methyl-accepting chemotaxis protein"/>
    <property type="match status" value="1"/>
</dbReference>
<keyword evidence="2 4" id="KW-0807">Transducer</keyword>
<comment type="caution">
    <text evidence="8">The sequence shown here is derived from an EMBL/GenBank/DDBJ whole genome shotgun (WGS) entry which is preliminary data.</text>
</comment>
<dbReference type="Pfam" id="PF00015">
    <property type="entry name" value="MCPsignal"/>
    <property type="match status" value="1"/>
</dbReference>
<protein>
    <submittedName>
        <fullName evidence="8">Methyl-accepting chemotaxis protein</fullName>
    </submittedName>
</protein>
<feature type="domain" description="Methyl-accepting transducer" evidence="6">
    <location>
        <begin position="502"/>
        <end position="738"/>
    </location>
</feature>
<evidence type="ECO:0000256" key="1">
    <source>
        <dbReference type="ARBA" id="ARBA00004370"/>
    </source>
</evidence>
<accession>A0A934N1T5</accession>
<keyword evidence="5" id="KW-0812">Transmembrane</keyword>
<dbReference type="PANTHER" id="PTHR32089">
    <property type="entry name" value="METHYL-ACCEPTING CHEMOTAXIS PROTEIN MCPB"/>
    <property type="match status" value="1"/>
</dbReference>
<keyword evidence="5" id="KW-0472">Membrane</keyword>
<organism evidence="8 9">
    <name type="scientific">Marinomonas transparens</name>
    <dbReference type="NCBI Taxonomy" id="2795388"/>
    <lineage>
        <taxon>Bacteria</taxon>
        <taxon>Pseudomonadati</taxon>
        <taxon>Pseudomonadota</taxon>
        <taxon>Gammaproteobacteria</taxon>
        <taxon>Oceanospirillales</taxon>
        <taxon>Oceanospirillaceae</taxon>
        <taxon>Marinomonas</taxon>
    </lineage>
</organism>
<dbReference type="Gene3D" id="3.30.450.20">
    <property type="entry name" value="PAS domain"/>
    <property type="match status" value="1"/>
</dbReference>
<reference evidence="8" key="1">
    <citation type="submission" date="2020-12" db="EMBL/GenBank/DDBJ databases">
        <title>Marinomonas arctica sp. nov., a psychrotolerant bacterium isolated from the Arctic.</title>
        <authorList>
            <person name="Zhang Y."/>
        </authorList>
    </citation>
    <scope>NUCLEOTIDE SEQUENCE</scope>
    <source>
        <strain evidence="8">C1424</strain>
    </source>
</reference>
<dbReference type="InterPro" id="IPR004089">
    <property type="entry name" value="MCPsignal_dom"/>
</dbReference>
<dbReference type="CDD" id="cd06225">
    <property type="entry name" value="HAMP"/>
    <property type="match status" value="1"/>
</dbReference>
<evidence type="ECO:0000256" key="5">
    <source>
        <dbReference type="SAM" id="Phobius"/>
    </source>
</evidence>
<dbReference type="Proteomes" id="UP000628710">
    <property type="component" value="Unassembled WGS sequence"/>
</dbReference>
<name>A0A934N1T5_9GAMM</name>
<keyword evidence="5" id="KW-1133">Transmembrane helix</keyword>
<gene>
    <name evidence="8" type="ORF">I8J31_19340</name>
</gene>
<comment type="similarity">
    <text evidence="3">Belongs to the methyl-accepting chemotaxis (MCP) protein family.</text>
</comment>
<dbReference type="SMART" id="SM00304">
    <property type="entry name" value="HAMP"/>
    <property type="match status" value="1"/>
</dbReference>
<comment type="subcellular location">
    <subcellularLocation>
        <location evidence="1">Membrane</location>
    </subcellularLocation>
</comment>
<dbReference type="PROSITE" id="PS50885">
    <property type="entry name" value="HAMP"/>
    <property type="match status" value="1"/>
</dbReference>
<dbReference type="SUPFAM" id="SSF58104">
    <property type="entry name" value="Methyl-accepting chemotaxis protein (MCP) signaling domain"/>
    <property type="match status" value="1"/>
</dbReference>
<dbReference type="PANTHER" id="PTHR32089:SF112">
    <property type="entry name" value="LYSOZYME-LIKE PROTEIN-RELATED"/>
    <property type="match status" value="1"/>
</dbReference>
<sequence length="794" mass="87041">MALSIKARLVLMGTLLCVIPTVIVSLILSANALNKGTLALQEGVKQQLMVSRDLTAHVVESYFDFMANQAISLSHNNSTILAAEAFSDAFSHYGLAISGADNDRLVNYYRNQFDEKFQKLNGGRSSDPDSTLEKLSPVAKAIQTTYISNNSAPFGEKNVLNSAGDNSTYDKIHQEFHPMFHDFQKQFGFYDVFIADAKTGHVIYSVFKELDFGTSLKTGPYQNTGLGQVFKMAVSSGKDRVTYLTDFSAYKPSYNATASFLSAPIFSNKEMIGVLIFKMPIDRINAVITHQKGWESSGFAKTSQTYVVGDDKLMRSNDRLLLENKDAFLAQVKSSNIADDLLQEITLHNTTIGLLKISSEGVNEAIAGKQGFVVANNYLGEPSLSAFKPLQIPNMNWSIISEVSQSEAFSSITKLQDTIYVTLMITSLMTLVVGALLGWLLSKVIVKPINKMVKLVHGIAEGEGDLTQRLPVEGKGEFSKLAKGINVFIGHIDTTFSVILASVVRLKPISDDMAEVNSKLALATQEQKKQSEKVNVCLSGANESTKRVEAELGQISDATRQGNETVHSSGQVVLKVADTMKELSEEITQTVDAISKLKGDTDRIVGIIDVINSIAEQTNLLALNAAIEAARAGEAGRGFAVVADEVRSLASKTRQSTDEVASMVSAIQNGTLEVVRRMEYSKSNADQSSANVEDATQSLSLVKEAMKTISDKVENISEAIISQKTNVLDVTCHYDEMRQSFIQINEQTEYSTLVGRDVIKLADHIMGQINRFQVTDKNWSTNRRNMVRNKDENI</sequence>
<feature type="transmembrane region" description="Helical" evidence="5">
    <location>
        <begin position="419"/>
        <end position="442"/>
    </location>
</feature>
<dbReference type="PROSITE" id="PS50111">
    <property type="entry name" value="CHEMOTAXIS_TRANSDUC_2"/>
    <property type="match status" value="1"/>
</dbReference>
<dbReference type="GO" id="GO:0016020">
    <property type="term" value="C:membrane"/>
    <property type="evidence" value="ECO:0007669"/>
    <property type="project" value="UniProtKB-SubCell"/>
</dbReference>
<evidence type="ECO:0000313" key="8">
    <source>
        <dbReference type="EMBL" id="MBJ7539830.1"/>
    </source>
</evidence>
<dbReference type="CDD" id="cd11386">
    <property type="entry name" value="MCP_signal"/>
    <property type="match status" value="1"/>
</dbReference>
<keyword evidence="9" id="KW-1185">Reference proteome</keyword>
<evidence type="ECO:0000259" key="7">
    <source>
        <dbReference type="PROSITE" id="PS50885"/>
    </source>
</evidence>
<evidence type="ECO:0000259" key="6">
    <source>
        <dbReference type="PROSITE" id="PS50111"/>
    </source>
</evidence>
<dbReference type="GO" id="GO:0006935">
    <property type="term" value="P:chemotaxis"/>
    <property type="evidence" value="ECO:0007669"/>
    <property type="project" value="UniProtKB-ARBA"/>
</dbReference>
<dbReference type="RefSeq" id="WP_199470225.1">
    <property type="nucleotide sequence ID" value="NZ_JAEMNX010000033.1"/>
</dbReference>
<dbReference type="EMBL" id="JAEMNX010000033">
    <property type="protein sequence ID" value="MBJ7539830.1"/>
    <property type="molecule type" value="Genomic_DNA"/>
</dbReference>